<sequence length="199" mass="21659">MQIDPLGITGAFVITPRQFPDDRGVFMEGFRGDKLAEHVGHRLDVMQTNVSVSCKGAVRGIHYADVPPSQAKYVTAVSGAFIDYVVDIRVGSPTFGTWESVRLDTESRRAVYLSEGLGHCLVSLLDDSCAMYLCSTAYNPSREHGISPLDPDLALTFPAGLEPVLSPKDTAAPTLQQARDDGDLPLYDDCVAFMATLRY</sequence>
<dbReference type="PANTHER" id="PTHR21047:SF2">
    <property type="entry name" value="THYMIDINE DIPHOSPHO-4-KETO-RHAMNOSE 3,5-EPIMERASE"/>
    <property type="match status" value="1"/>
</dbReference>
<dbReference type="InterPro" id="IPR014710">
    <property type="entry name" value="RmlC-like_jellyroll"/>
</dbReference>
<dbReference type="SUPFAM" id="SSF51182">
    <property type="entry name" value="RmlC-like cupins"/>
    <property type="match status" value="1"/>
</dbReference>
<proteinExistence type="inferred from homology"/>
<dbReference type="CDD" id="cd00438">
    <property type="entry name" value="cupin_RmlC"/>
    <property type="match status" value="1"/>
</dbReference>
<keyword evidence="5" id="KW-1185">Reference proteome</keyword>
<reference evidence="4 5" key="1">
    <citation type="submission" date="2019-06" db="EMBL/GenBank/DDBJ databases">
        <title>Sequencing the genomes of 1000 actinobacteria strains.</title>
        <authorList>
            <person name="Klenk H.-P."/>
        </authorList>
    </citation>
    <scope>NUCLEOTIDE SEQUENCE [LARGE SCALE GENOMIC DNA]</scope>
    <source>
        <strain evidence="4 5">DSM 19560</strain>
    </source>
</reference>
<feature type="active site" description="Proton acceptor" evidence="2">
    <location>
        <position position="62"/>
    </location>
</feature>
<name>A0A561E1I6_9MICO</name>
<dbReference type="PANTHER" id="PTHR21047">
    <property type="entry name" value="DTDP-6-DEOXY-D-GLUCOSE-3,5 EPIMERASE"/>
    <property type="match status" value="1"/>
</dbReference>
<dbReference type="InterPro" id="IPR011051">
    <property type="entry name" value="RmlC_Cupin_sf"/>
</dbReference>
<dbReference type="GO" id="GO:0019305">
    <property type="term" value="P:dTDP-rhamnose biosynthetic process"/>
    <property type="evidence" value="ECO:0007669"/>
    <property type="project" value="TreeGrafter"/>
</dbReference>
<evidence type="ECO:0000313" key="5">
    <source>
        <dbReference type="Proteomes" id="UP000318297"/>
    </source>
</evidence>
<dbReference type="GO" id="GO:0000271">
    <property type="term" value="P:polysaccharide biosynthetic process"/>
    <property type="evidence" value="ECO:0007669"/>
    <property type="project" value="TreeGrafter"/>
</dbReference>
<evidence type="ECO:0000256" key="2">
    <source>
        <dbReference type="PIRSR" id="PIRSR600888-1"/>
    </source>
</evidence>
<dbReference type="OrthoDB" id="9800680at2"/>
<comment type="caution">
    <text evidence="4">The sequence shown here is derived from an EMBL/GenBank/DDBJ whole genome shotgun (WGS) entry which is preliminary data.</text>
</comment>
<dbReference type="AlphaFoldDB" id="A0A561E1I6"/>
<accession>A0A561E1I6</accession>
<comment type="similarity">
    <text evidence="1">Belongs to the dTDP-4-dehydrorhamnose 3,5-epimerase family.</text>
</comment>
<organism evidence="4 5">
    <name type="scientific">Rudaeicoccus suwonensis</name>
    <dbReference type="NCBI Taxonomy" id="657409"/>
    <lineage>
        <taxon>Bacteria</taxon>
        <taxon>Bacillati</taxon>
        <taxon>Actinomycetota</taxon>
        <taxon>Actinomycetes</taxon>
        <taxon>Micrococcales</taxon>
        <taxon>Dermacoccaceae</taxon>
        <taxon>Rudaeicoccus</taxon>
    </lineage>
</organism>
<evidence type="ECO:0000313" key="4">
    <source>
        <dbReference type="EMBL" id="TWE09467.1"/>
    </source>
</evidence>
<dbReference type="Proteomes" id="UP000318297">
    <property type="component" value="Unassembled WGS sequence"/>
</dbReference>
<evidence type="ECO:0000256" key="1">
    <source>
        <dbReference type="ARBA" id="ARBA00010154"/>
    </source>
</evidence>
<feature type="site" description="Participates in a stacking interaction with the thymidine ring of dTDP-4-oxo-6-deoxyglucose" evidence="3">
    <location>
        <position position="138"/>
    </location>
</feature>
<dbReference type="GO" id="GO:0005829">
    <property type="term" value="C:cytosol"/>
    <property type="evidence" value="ECO:0007669"/>
    <property type="project" value="TreeGrafter"/>
</dbReference>
<dbReference type="Gene3D" id="2.60.120.10">
    <property type="entry name" value="Jelly Rolls"/>
    <property type="match status" value="1"/>
</dbReference>
<dbReference type="RefSeq" id="WP_145230139.1">
    <property type="nucleotide sequence ID" value="NZ_VIVQ01000003.1"/>
</dbReference>
<evidence type="ECO:0000256" key="3">
    <source>
        <dbReference type="PIRSR" id="PIRSR600888-3"/>
    </source>
</evidence>
<feature type="active site" description="Proton donor" evidence="2">
    <location>
        <position position="132"/>
    </location>
</feature>
<dbReference type="Pfam" id="PF00908">
    <property type="entry name" value="dTDP_sugar_isom"/>
    <property type="match status" value="1"/>
</dbReference>
<protein>
    <submittedName>
        <fullName evidence="4">dTDP-4-dehydrorhamnose 3,5-epimerase</fullName>
    </submittedName>
</protein>
<gene>
    <name evidence="4" type="ORF">BKA23_3170</name>
</gene>
<dbReference type="InterPro" id="IPR000888">
    <property type="entry name" value="RmlC-like"/>
</dbReference>
<dbReference type="GO" id="GO:0008830">
    <property type="term" value="F:dTDP-4-dehydrorhamnose 3,5-epimerase activity"/>
    <property type="evidence" value="ECO:0007669"/>
    <property type="project" value="InterPro"/>
</dbReference>
<dbReference type="EMBL" id="VIVQ01000003">
    <property type="protein sequence ID" value="TWE09467.1"/>
    <property type="molecule type" value="Genomic_DNA"/>
</dbReference>